<keyword evidence="1" id="KW-1185">Reference proteome</keyword>
<dbReference type="PANTHER" id="PTHR15892">
    <property type="entry name" value="MITOCHONDRIAL RIBOSOMAL PROTEIN L30"/>
    <property type="match status" value="1"/>
</dbReference>
<name>A0A914VFT7_9BILA</name>
<dbReference type="GO" id="GO:0015934">
    <property type="term" value="C:large ribosomal subunit"/>
    <property type="evidence" value="ECO:0007669"/>
    <property type="project" value="InterPro"/>
</dbReference>
<evidence type="ECO:0000313" key="1">
    <source>
        <dbReference type="Proteomes" id="UP000887566"/>
    </source>
</evidence>
<dbReference type="PANTHER" id="PTHR15892:SF2">
    <property type="entry name" value="LARGE RIBOSOMAL SUBUNIT PROTEIN UL30M"/>
    <property type="match status" value="1"/>
</dbReference>
<reference evidence="2" key="1">
    <citation type="submission" date="2022-11" db="UniProtKB">
        <authorList>
            <consortium name="WormBaseParasite"/>
        </authorList>
    </citation>
    <scope>IDENTIFICATION</scope>
</reference>
<sequence length="192" mass="22656">MAKVIRNQWVYKVNNHRFRYLPRRKEGIVEYDYAKNKALPDHFPHRLEGAPPKLWVAWLYRPDLSGEVKWVKNDVEFLFGKGWKPGKMEVFLNTPTWNERLWRVKHLIELRPLTFPNGEPTADDVGHTRVHSDGRCVVDKRLAVDPASLQLADPRKQMTSKYLSQQSMRLWHQCKDVHEDTVYTPPNISITE</sequence>
<accession>A0A914VFT7</accession>
<dbReference type="GO" id="GO:0006412">
    <property type="term" value="P:translation"/>
    <property type="evidence" value="ECO:0007669"/>
    <property type="project" value="InterPro"/>
</dbReference>
<dbReference type="InterPro" id="IPR005996">
    <property type="entry name" value="Ribosomal_uL30_bac-type"/>
</dbReference>
<protein>
    <submittedName>
        <fullName evidence="2">39S ribosomal protein L30, mitochondrial</fullName>
    </submittedName>
</protein>
<evidence type="ECO:0000313" key="2">
    <source>
        <dbReference type="WBParaSite" id="PSAMB.scaffold1930size26589.g15566.t1"/>
    </source>
</evidence>
<organism evidence="1 2">
    <name type="scientific">Plectus sambesii</name>
    <dbReference type="NCBI Taxonomy" id="2011161"/>
    <lineage>
        <taxon>Eukaryota</taxon>
        <taxon>Metazoa</taxon>
        <taxon>Ecdysozoa</taxon>
        <taxon>Nematoda</taxon>
        <taxon>Chromadorea</taxon>
        <taxon>Plectida</taxon>
        <taxon>Plectina</taxon>
        <taxon>Plectoidea</taxon>
        <taxon>Plectidae</taxon>
        <taxon>Plectus</taxon>
    </lineage>
</organism>
<dbReference type="AlphaFoldDB" id="A0A914VFT7"/>
<proteinExistence type="predicted"/>
<dbReference type="WBParaSite" id="PSAMB.scaffold1930size26589.g15566.t1">
    <property type="protein sequence ID" value="PSAMB.scaffold1930size26589.g15566.t1"/>
    <property type="gene ID" value="PSAMB.scaffold1930size26589.g15566"/>
</dbReference>
<dbReference type="GO" id="GO:0003735">
    <property type="term" value="F:structural constituent of ribosome"/>
    <property type="evidence" value="ECO:0007669"/>
    <property type="project" value="InterPro"/>
</dbReference>
<dbReference type="Proteomes" id="UP000887566">
    <property type="component" value="Unplaced"/>
</dbReference>
<dbReference type="GO" id="GO:0005739">
    <property type="term" value="C:mitochondrion"/>
    <property type="evidence" value="ECO:0007669"/>
    <property type="project" value="TreeGrafter"/>
</dbReference>